<dbReference type="Pfam" id="PF04246">
    <property type="entry name" value="RseC_MucC"/>
    <property type="match status" value="1"/>
</dbReference>
<evidence type="ECO:0000313" key="3">
    <source>
        <dbReference type="Proteomes" id="UP000324383"/>
    </source>
</evidence>
<name>A0A5D3ED00_9BACE</name>
<evidence type="ECO:0000256" key="1">
    <source>
        <dbReference type="SAM" id="Phobius"/>
    </source>
</evidence>
<dbReference type="EMBL" id="VKLW01000010">
    <property type="protein sequence ID" value="TYK34063.1"/>
    <property type="molecule type" value="Genomic_DNA"/>
</dbReference>
<sequence>MTDHTITHSGIVENIQGSHLSVRIVQTSACASCSIKGHCSSADSRDKIIDIYDTGAASYRVGEEVTVIAATSTGMRAVALAFVIPFALLIVSLFLLMAWTGSELYAGIGALAVLLPYYLILWLNKSRLKRNFSFTVKPINN</sequence>
<evidence type="ECO:0000313" key="2">
    <source>
        <dbReference type="EMBL" id="TYK34063.1"/>
    </source>
</evidence>
<dbReference type="AlphaFoldDB" id="A0A5D3ED00"/>
<accession>A0A5D3ED00</accession>
<organism evidence="2 3">
    <name type="scientific">Bacteroides pyogenes</name>
    <dbReference type="NCBI Taxonomy" id="310300"/>
    <lineage>
        <taxon>Bacteria</taxon>
        <taxon>Pseudomonadati</taxon>
        <taxon>Bacteroidota</taxon>
        <taxon>Bacteroidia</taxon>
        <taxon>Bacteroidales</taxon>
        <taxon>Bacteroidaceae</taxon>
        <taxon>Bacteroides</taxon>
    </lineage>
</organism>
<keyword evidence="1" id="KW-0812">Transmembrane</keyword>
<keyword evidence="3" id="KW-1185">Reference proteome</keyword>
<reference evidence="2 3" key="1">
    <citation type="submission" date="2019-07" db="EMBL/GenBank/DDBJ databases">
        <title>Draft Genome Sequences of Bacteroides pyogenes Strains Isolated from the Uterus Holstein Dairy Cows with Metritis.</title>
        <authorList>
            <person name="Cunha F."/>
            <person name="Galvao K.N."/>
            <person name="Jeon S.J."/>
            <person name="Jeong K.C."/>
        </authorList>
    </citation>
    <scope>NUCLEOTIDE SEQUENCE [LARGE SCALE GENOMIC DNA]</scope>
    <source>
        <strain evidence="2 3">KG-31</strain>
    </source>
</reference>
<keyword evidence="1" id="KW-1133">Transmembrane helix</keyword>
<proteinExistence type="predicted"/>
<feature type="transmembrane region" description="Helical" evidence="1">
    <location>
        <begin position="104"/>
        <end position="123"/>
    </location>
</feature>
<dbReference type="Proteomes" id="UP000324383">
    <property type="component" value="Unassembled WGS sequence"/>
</dbReference>
<dbReference type="RefSeq" id="WP_148730367.1">
    <property type="nucleotide sequence ID" value="NZ_JADRFY010000019.1"/>
</dbReference>
<gene>
    <name evidence="2" type="ORF">FNJ60_05925</name>
</gene>
<keyword evidence="1" id="KW-0472">Membrane</keyword>
<feature type="transmembrane region" description="Helical" evidence="1">
    <location>
        <begin position="77"/>
        <end position="98"/>
    </location>
</feature>
<protein>
    <submittedName>
        <fullName evidence="2">SoxR reducing system RseC family protein</fullName>
    </submittedName>
</protein>
<comment type="caution">
    <text evidence="2">The sequence shown here is derived from an EMBL/GenBank/DDBJ whole genome shotgun (WGS) entry which is preliminary data.</text>
</comment>